<protein>
    <submittedName>
        <fullName evidence="2">M48 family metallopeptidase</fullName>
    </submittedName>
</protein>
<keyword evidence="3" id="KW-1185">Reference proteome</keyword>
<dbReference type="PANTHER" id="PTHR30399:SF1">
    <property type="entry name" value="UTP PYROPHOSPHATASE"/>
    <property type="match status" value="1"/>
</dbReference>
<organism evidence="2 3">
    <name type="scientific">Rhodopirellula halodulae</name>
    <dbReference type="NCBI Taxonomy" id="2894198"/>
    <lineage>
        <taxon>Bacteria</taxon>
        <taxon>Pseudomonadati</taxon>
        <taxon>Planctomycetota</taxon>
        <taxon>Planctomycetia</taxon>
        <taxon>Pirellulales</taxon>
        <taxon>Pirellulaceae</taxon>
        <taxon>Rhodopirellula</taxon>
    </lineage>
</organism>
<dbReference type="EMBL" id="JAJKFW010000022">
    <property type="protein sequence ID" value="MCC9643005.1"/>
    <property type="molecule type" value="Genomic_DNA"/>
</dbReference>
<dbReference type="RefSeq" id="WP_230273919.1">
    <property type="nucleotide sequence ID" value="NZ_JAJKFW010000022.1"/>
</dbReference>
<name>A0ABS8NHI1_9BACT</name>
<evidence type="ECO:0000259" key="1">
    <source>
        <dbReference type="Pfam" id="PF01863"/>
    </source>
</evidence>
<dbReference type="InterPro" id="IPR002725">
    <property type="entry name" value="YgjP-like_metallopeptidase"/>
</dbReference>
<feature type="domain" description="YgjP-like metallopeptidase" evidence="1">
    <location>
        <begin position="35"/>
        <end position="245"/>
    </location>
</feature>
<gene>
    <name evidence="2" type="ORF">LOC71_12015</name>
</gene>
<evidence type="ECO:0000313" key="3">
    <source>
        <dbReference type="Proteomes" id="UP001430306"/>
    </source>
</evidence>
<dbReference type="Gene3D" id="3.30.2010.10">
    <property type="entry name" value="Metalloproteases ('zincins'), catalytic domain"/>
    <property type="match status" value="1"/>
</dbReference>
<dbReference type="PANTHER" id="PTHR30399">
    <property type="entry name" value="UNCHARACTERIZED PROTEIN YGJP"/>
    <property type="match status" value="1"/>
</dbReference>
<proteinExistence type="predicted"/>
<dbReference type="Proteomes" id="UP001430306">
    <property type="component" value="Unassembled WGS sequence"/>
</dbReference>
<evidence type="ECO:0000313" key="2">
    <source>
        <dbReference type="EMBL" id="MCC9643005.1"/>
    </source>
</evidence>
<accession>A0ABS8NHI1</accession>
<dbReference type="InterPro" id="IPR053136">
    <property type="entry name" value="UTP_pyrophosphatase-like"/>
</dbReference>
<dbReference type="Pfam" id="PF01863">
    <property type="entry name" value="YgjP-like"/>
    <property type="match status" value="1"/>
</dbReference>
<dbReference type="CDD" id="cd07344">
    <property type="entry name" value="M48_yhfN_like"/>
    <property type="match status" value="1"/>
</dbReference>
<comment type="caution">
    <text evidence="2">The sequence shown here is derived from an EMBL/GenBank/DDBJ whole genome shotgun (WGS) entry which is preliminary data.</text>
</comment>
<sequence length="254" mass="29457">MGTNKHQRLRWQQAEITIGDTVIPLSVARTENRETLALSVHPGGDVSVVAPKGERLSRIVDLVSGKSEWIIKQQEYFRQLHRSWPRKFISGESYYYMGRQFRLKVKRSRSKSVSANTQMIAGRVEVTVPHDVPVAKQPEFVRQQMIGWYRERAASRLKVAANRYCQAIGTDTPKVLIRDFARRWGSANENGRLAFNWRIVMAPRHLIDYVAAHEACHLIHNDHSADFWHLLERIMPDYESRRIRLAIEGAKFQL</sequence>
<reference evidence="2" key="1">
    <citation type="submission" date="2021-11" db="EMBL/GenBank/DDBJ databases">
        <title>Genome sequence.</title>
        <authorList>
            <person name="Sun Q."/>
        </authorList>
    </citation>
    <scope>NUCLEOTIDE SEQUENCE</scope>
    <source>
        <strain evidence="2">JC740</strain>
    </source>
</reference>